<evidence type="ECO:0000256" key="1">
    <source>
        <dbReference type="SAM" id="MobiDB-lite"/>
    </source>
</evidence>
<dbReference type="Proteomes" id="UP001283361">
    <property type="component" value="Unassembled WGS sequence"/>
</dbReference>
<reference evidence="2" key="1">
    <citation type="journal article" date="2023" name="G3 (Bethesda)">
        <title>A reference genome for the long-term kleptoplast-retaining sea slug Elysia crispata morphotype clarki.</title>
        <authorList>
            <person name="Eastman K.E."/>
            <person name="Pendleton A.L."/>
            <person name="Shaikh M.A."/>
            <person name="Suttiyut T."/>
            <person name="Ogas R."/>
            <person name="Tomko P."/>
            <person name="Gavelis G."/>
            <person name="Widhalm J.R."/>
            <person name="Wisecaver J.H."/>
        </authorList>
    </citation>
    <scope>NUCLEOTIDE SEQUENCE</scope>
    <source>
        <strain evidence="2">ECLA1</strain>
    </source>
</reference>
<gene>
    <name evidence="2" type="ORF">RRG08_001752</name>
</gene>
<comment type="caution">
    <text evidence="2">The sequence shown here is derived from an EMBL/GenBank/DDBJ whole genome shotgun (WGS) entry which is preliminary data.</text>
</comment>
<feature type="compositionally biased region" description="Basic and acidic residues" evidence="1">
    <location>
        <begin position="23"/>
        <end position="32"/>
    </location>
</feature>
<proteinExistence type="predicted"/>
<accession>A0AAE1AK45</accession>
<dbReference type="AlphaFoldDB" id="A0AAE1AK45"/>
<sequence length="228" mass="26203">MEMAKDRHEPAVSAHNRQNLQIRKKESAERQTRQKGYYFRRQRMSTTIFRGFFVAKNIEVSIWCGSEKSIGNKTAIKHGDVIQLDLWLPFNRPKDDLGDDFEVNGPRIKSKQTSRHKGVFPISCGPRLSGAENPSPISILGRRDTREEYNHCCSFRLSCYYIEKIMNNLTFPSTDSQLCVHPKWEPWCNRPGRVCSHIMECPSQNGAATPISLIDFIHQDTDSVLYAP</sequence>
<organism evidence="2 3">
    <name type="scientific">Elysia crispata</name>
    <name type="common">lettuce slug</name>
    <dbReference type="NCBI Taxonomy" id="231223"/>
    <lineage>
        <taxon>Eukaryota</taxon>
        <taxon>Metazoa</taxon>
        <taxon>Spiralia</taxon>
        <taxon>Lophotrochozoa</taxon>
        <taxon>Mollusca</taxon>
        <taxon>Gastropoda</taxon>
        <taxon>Heterobranchia</taxon>
        <taxon>Euthyneura</taxon>
        <taxon>Panpulmonata</taxon>
        <taxon>Sacoglossa</taxon>
        <taxon>Placobranchoidea</taxon>
        <taxon>Plakobranchidae</taxon>
        <taxon>Elysia</taxon>
    </lineage>
</organism>
<evidence type="ECO:0000313" key="2">
    <source>
        <dbReference type="EMBL" id="KAK3789365.1"/>
    </source>
</evidence>
<feature type="compositionally biased region" description="Basic and acidic residues" evidence="1">
    <location>
        <begin position="1"/>
        <end position="10"/>
    </location>
</feature>
<name>A0AAE1AK45_9GAST</name>
<keyword evidence="3" id="KW-1185">Reference proteome</keyword>
<evidence type="ECO:0000313" key="3">
    <source>
        <dbReference type="Proteomes" id="UP001283361"/>
    </source>
</evidence>
<dbReference type="EMBL" id="JAWDGP010001678">
    <property type="protein sequence ID" value="KAK3789365.1"/>
    <property type="molecule type" value="Genomic_DNA"/>
</dbReference>
<feature type="region of interest" description="Disordered" evidence="1">
    <location>
        <begin position="1"/>
        <end position="34"/>
    </location>
</feature>
<protein>
    <submittedName>
        <fullName evidence="2">Uncharacterized protein</fullName>
    </submittedName>
</protein>